<evidence type="ECO:0000313" key="5">
    <source>
        <dbReference type="EMBL" id="GAF84312.1"/>
    </source>
</evidence>
<feature type="domain" description="Glutamate/phenylalanine/leucine/valine/L-tryptophan dehydrogenase dimerisation" evidence="4">
    <location>
        <begin position="27"/>
        <end position="72"/>
    </location>
</feature>
<feature type="non-terminal residue" evidence="5">
    <location>
        <position position="73"/>
    </location>
</feature>
<dbReference type="SUPFAM" id="SSF53223">
    <property type="entry name" value="Aminoacid dehydrogenase-like, N-terminal domain"/>
    <property type="match status" value="1"/>
</dbReference>
<keyword evidence="3" id="KW-0520">NAD</keyword>
<dbReference type="Gene3D" id="3.40.50.10860">
    <property type="entry name" value="Leucine Dehydrogenase, chain A, domain 1"/>
    <property type="match status" value="1"/>
</dbReference>
<dbReference type="InterPro" id="IPR016211">
    <property type="entry name" value="Glu/Phe/Leu/Val/Trp_DH_bac/arc"/>
</dbReference>
<reference evidence="5" key="1">
    <citation type="journal article" date="2014" name="Front. Microbiol.">
        <title>High frequency of phylogenetically diverse reductive dehalogenase-homologous genes in deep subseafloor sedimentary metagenomes.</title>
        <authorList>
            <person name="Kawai M."/>
            <person name="Futagami T."/>
            <person name="Toyoda A."/>
            <person name="Takaki Y."/>
            <person name="Nishi S."/>
            <person name="Hori S."/>
            <person name="Arai W."/>
            <person name="Tsubouchi T."/>
            <person name="Morono Y."/>
            <person name="Uchiyama I."/>
            <person name="Ito T."/>
            <person name="Fujiyama A."/>
            <person name="Inagaki F."/>
            <person name="Takami H."/>
        </authorList>
    </citation>
    <scope>NUCLEOTIDE SEQUENCE</scope>
    <source>
        <strain evidence="5">Expedition CK06-06</strain>
    </source>
</reference>
<sequence>MMESLLREWDGETVIVRYDQPTGAWIFIAIHSTHLGPAQGGTRMKHYPDQEAALSDVLRLAAGMTYKFAVPGI</sequence>
<dbReference type="PANTHER" id="PTHR42722:SF1">
    <property type="entry name" value="VALINE DEHYDROGENASE"/>
    <property type="match status" value="1"/>
</dbReference>
<gene>
    <name evidence="5" type="ORF">S01H1_09532</name>
</gene>
<dbReference type="InterPro" id="IPR046346">
    <property type="entry name" value="Aminoacid_DH-like_N_sf"/>
</dbReference>
<dbReference type="Pfam" id="PF02812">
    <property type="entry name" value="ELFV_dehydrog_N"/>
    <property type="match status" value="1"/>
</dbReference>
<keyword evidence="2" id="KW-0560">Oxidoreductase</keyword>
<dbReference type="EMBL" id="BARS01004871">
    <property type="protein sequence ID" value="GAF84312.1"/>
    <property type="molecule type" value="Genomic_DNA"/>
</dbReference>
<dbReference type="GO" id="GO:0016639">
    <property type="term" value="F:oxidoreductase activity, acting on the CH-NH2 group of donors, NAD or NADP as acceptor"/>
    <property type="evidence" value="ECO:0007669"/>
    <property type="project" value="InterPro"/>
</dbReference>
<evidence type="ECO:0000256" key="3">
    <source>
        <dbReference type="ARBA" id="ARBA00023027"/>
    </source>
</evidence>
<name>X0T7Z1_9ZZZZ</name>
<organism evidence="5">
    <name type="scientific">marine sediment metagenome</name>
    <dbReference type="NCBI Taxonomy" id="412755"/>
    <lineage>
        <taxon>unclassified sequences</taxon>
        <taxon>metagenomes</taxon>
        <taxon>ecological metagenomes</taxon>
    </lineage>
</organism>
<evidence type="ECO:0000256" key="1">
    <source>
        <dbReference type="ARBA" id="ARBA00006382"/>
    </source>
</evidence>
<dbReference type="PANTHER" id="PTHR42722">
    <property type="entry name" value="LEUCINE DEHYDROGENASE"/>
    <property type="match status" value="1"/>
</dbReference>
<comment type="caution">
    <text evidence="5">The sequence shown here is derived from an EMBL/GenBank/DDBJ whole genome shotgun (WGS) entry which is preliminary data.</text>
</comment>
<proteinExistence type="inferred from homology"/>
<accession>X0T7Z1</accession>
<protein>
    <recommendedName>
        <fullName evidence="4">Glutamate/phenylalanine/leucine/valine/L-tryptophan dehydrogenase dimerisation domain-containing protein</fullName>
    </recommendedName>
</protein>
<dbReference type="AlphaFoldDB" id="X0T7Z1"/>
<dbReference type="GO" id="GO:0006520">
    <property type="term" value="P:amino acid metabolic process"/>
    <property type="evidence" value="ECO:0007669"/>
    <property type="project" value="InterPro"/>
</dbReference>
<evidence type="ECO:0000256" key="2">
    <source>
        <dbReference type="ARBA" id="ARBA00023002"/>
    </source>
</evidence>
<comment type="similarity">
    <text evidence="1">Belongs to the Glu/Leu/Phe/Val dehydrogenases family.</text>
</comment>
<dbReference type="InterPro" id="IPR006097">
    <property type="entry name" value="Glu/Leu/Phe/Val/Trp_DH_dimer"/>
</dbReference>
<evidence type="ECO:0000259" key="4">
    <source>
        <dbReference type="Pfam" id="PF02812"/>
    </source>
</evidence>